<keyword evidence="4" id="KW-0175">Coiled coil</keyword>
<feature type="coiled-coil region" evidence="4">
    <location>
        <begin position="124"/>
        <end position="165"/>
    </location>
</feature>
<dbReference type="InterPro" id="IPR006054">
    <property type="entry name" value="DnaQ"/>
</dbReference>
<dbReference type="GO" id="GO:0003887">
    <property type="term" value="F:DNA-directed DNA polymerase activity"/>
    <property type="evidence" value="ECO:0007669"/>
    <property type="project" value="InterPro"/>
</dbReference>
<keyword evidence="2" id="KW-0378">Hydrolase</keyword>
<dbReference type="Gene3D" id="3.30.420.10">
    <property type="entry name" value="Ribonuclease H-like superfamily/Ribonuclease H"/>
    <property type="match status" value="1"/>
</dbReference>
<dbReference type="PANTHER" id="PTHR30231">
    <property type="entry name" value="DNA POLYMERASE III SUBUNIT EPSILON"/>
    <property type="match status" value="1"/>
</dbReference>
<evidence type="ECO:0000256" key="1">
    <source>
        <dbReference type="ARBA" id="ARBA00022722"/>
    </source>
</evidence>
<evidence type="ECO:0000256" key="4">
    <source>
        <dbReference type="SAM" id="Coils"/>
    </source>
</evidence>
<keyword evidence="3 6" id="KW-0269">Exonuclease</keyword>
<dbReference type="FunFam" id="3.30.420.10:FF:000045">
    <property type="entry name" value="3'-5' exonuclease DinG"/>
    <property type="match status" value="1"/>
</dbReference>
<dbReference type="InterPro" id="IPR036397">
    <property type="entry name" value="RNaseH_sf"/>
</dbReference>
<evidence type="ECO:0000313" key="6">
    <source>
        <dbReference type="EMBL" id="RTX70457.1"/>
    </source>
</evidence>
<evidence type="ECO:0000256" key="3">
    <source>
        <dbReference type="ARBA" id="ARBA00022839"/>
    </source>
</evidence>
<dbReference type="SMART" id="SM00479">
    <property type="entry name" value="EXOIII"/>
    <property type="match status" value="1"/>
</dbReference>
<organism evidence="6 7">
    <name type="scientific">Mammaliicoccus sciuri</name>
    <name type="common">Staphylococcus sciuri</name>
    <dbReference type="NCBI Taxonomy" id="1296"/>
    <lineage>
        <taxon>Bacteria</taxon>
        <taxon>Bacillati</taxon>
        <taxon>Bacillota</taxon>
        <taxon>Bacilli</taxon>
        <taxon>Bacillales</taxon>
        <taxon>Staphylococcaceae</taxon>
        <taxon>Mammaliicoccus</taxon>
    </lineage>
</organism>
<evidence type="ECO:0000259" key="5">
    <source>
        <dbReference type="SMART" id="SM00479"/>
    </source>
</evidence>
<dbReference type="GO" id="GO:0003677">
    <property type="term" value="F:DNA binding"/>
    <property type="evidence" value="ECO:0007669"/>
    <property type="project" value="InterPro"/>
</dbReference>
<dbReference type="CDD" id="cd06127">
    <property type="entry name" value="DEDDh"/>
    <property type="match status" value="1"/>
</dbReference>
<proteinExistence type="predicted"/>
<dbReference type="AlphaFoldDB" id="A0AAJ4VGR9"/>
<dbReference type="GO" id="GO:0008408">
    <property type="term" value="F:3'-5' exonuclease activity"/>
    <property type="evidence" value="ECO:0007669"/>
    <property type="project" value="TreeGrafter"/>
</dbReference>
<comment type="caution">
    <text evidence="6">The sequence shown here is derived from an EMBL/GenBank/DDBJ whole genome shotgun (WGS) entry which is preliminary data.</text>
</comment>
<dbReference type="InterPro" id="IPR012337">
    <property type="entry name" value="RNaseH-like_sf"/>
</dbReference>
<dbReference type="InterPro" id="IPR013520">
    <property type="entry name" value="Ribonucl_H"/>
</dbReference>
<sequence>MKLKAKKMDKMLFQSKFPEVEVLLESETSTKIDKEHVIGSIFVTIQEIILVQHKANLTFQIPWSEVVSLDTIENFISNKLTLDYGENRMLTFSFTSSDPVHAIQVFYKTLKLEREINHFNNDDIKALQHKNEQLIKENFQLRNEINKLNEENRALLDNMQNQKSYTSPYRAPRRTYARSNNSMDLSYTKVRKLTDSFIVLDFETTGLKYNENEIIQCGIIEYENGKIISEYNEYFKPSKPISKRIEKITGITNEFLEDKPSLGKDKLEELYNIIRRRTIVAHNAPFDMKFLLYQLQINDIEYEKLRVIDTLTFSRKLIRETPNHKLQTLKEHFNLDDGESHNAINDCRATGNLLLLLMSRQ</sequence>
<dbReference type="GO" id="GO:0045004">
    <property type="term" value="P:DNA replication proofreading"/>
    <property type="evidence" value="ECO:0007669"/>
    <property type="project" value="TreeGrafter"/>
</dbReference>
<keyword evidence="1" id="KW-0540">Nuclease</keyword>
<name>A0AAJ4VGR9_MAMSC</name>
<dbReference type="SUPFAM" id="SSF53098">
    <property type="entry name" value="Ribonuclease H-like"/>
    <property type="match status" value="1"/>
</dbReference>
<reference evidence="6 7" key="1">
    <citation type="submission" date="2018-10" db="EMBL/GenBank/DDBJ databases">
        <title>A collection Staphylococci species genome sequencing.</title>
        <authorList>
            <person name="Cole K."/>
        </authorList>
    </citation>
    <scope>NUCLEOTIDE SEQUENCE [LARGE SCALE GENOMIC DNA]</scope>
    <source>
        <strain evidence="7">NCTC 12218</strain>
    </source>
</reference>
<dbReference type="Proteomes" id="UP000274792">
    <property type="component" value="Unassembled WGS sequence"/>
</dbReference>
<feature type="domain" description="Exonuclease" evidence="5">
    <location>
        <begin position="196"/>
        <end position="361"/>
    </location>
</feature>
<protein>
    <submittedName>
        <fullName evidence="6">3'-5' exonuclease</fullName>
    </submittedName>
</protein>
<dbReference type="PANTHER" id="PTHR30231:SF41">
    <property type="entry name" value="DNA POLYMERASE III SUBUNIT EPSILON"/>
    <property type="match status" value="1"/>
</dbReference>
<evidence type="ECO:0000313" key="7">
    <source>
        <dbReference type="Proteomes" id="UP000274792"/>
    </source>
</evidence>
<dbReference type="GO" id="GO:0005829">
    <property type="term" value="C:cytosol"/>
    <property type="evidence" value="ECO:0007669"/>
    <property type="project" value="TreeGrafter"/>
</dbReference>
<gene>
    <name evidence="6" type="ORF">CD117_14215</name>
</gene>
<dbReference type="NCBIfam" id="TIGR00573">
    <property type="entry name" value="dnaq"/>
    <property type="match status" value="1"/>
</dbReference>
<accession>A0AAJ4VGR9</accession>
<evidence type="ECO:0000256" key="2">
    <source>
        <dbReference type="ARBA" id="ARBA00022801"/>
    </source>
</evidence>
<dbReference type="EMBL" id="RXWV01000096">
    <property type="protein sequence ID" value="RTX70457.1"/>
    <property type="molecule type" value="Genomic_DNA"/>
</dbReference>
<dbReference type="Pfam" id="PF00929">
    <property type="entry name" value="RNase_T"/>
    <property type="match status" value="1"/>
</dbReference>